<reference evidence="1" key="1">
    <citation type="submission" date="2022-11" db="EMBL/GenBank/DDBJ databases">
        <title>beta-Carotene-producing bacterium, Jeongeuplla avenae sp. nov., alleviates the salt stress of Arabidopsis seedlings.</title>
        <authorList>
            <person name="Jiang L."/>
            <person name="Lee J."/>
        </authorList>
    </citation>
    <scope>NUCLEOTIDE SEQUENCE</scope>
    <source>
        <strain evidence="1">DY_R2A_6</strain>
    </source>
</reference>
<organism evidence="1 2">
    <name type="scientific">Antarcticirhabdus aurantiaca</name>
    <dbReference type="NCBI Taxonomy" id="2606717"/>
    <lineage>
        <taxon>Bacteria</taxon>
        <taxon>Pseudomonadati</taxon>
        <taxon>Pseudomonadota</taxon>
        <taxon>Alphaproteobacteria</taxon>
        <taxon>Hyphomicrobiales</taxon>
        <taxon>Aurantimonadaceae</taxon>
        <taxon>Antarcticirhabdus</taxon>
    </lineage>
</organism>
<accession>A0ACD4NI94</accession>
<evidence type="ECO:0000313" key="2">
    <source>
        <dbReference type="Proteomes" id="UP001163223"/>
    </source>
</evidence>
<gene>
    <name evidence="1" type="ORF">OXU80_16700</name>
</gene>
<dbReference type="Proteomes" id="UP001163223">
    <property type="component" value="Chromosome"/>
</dbReference>
<dbReference type="EMBL" id="CP113520">
    <property type="protein sequence ID" value="WAJ26511.1"/>
    <property type="molecule type" value="Genomic_DNA"/>
</dbReference>
<sequence>MAGNDHDEATSAAKPRRSADDAPEHLRYRPSEPRIHPSAECKETRLGRHCDVGPRVVLRSVTVGDYSYFERGGEATYCDVGRFCSIASNVRLNALAHPVERLTTHKITYRPNEFFRFLGVDAGWREARMAARVTIGHDVWIGHGAVVMPGVSVGNGAVIGANAVVTKDVAPYTVVAGVPARPLRRRFSEETAARIERLAWWNWPPEVLFEAVPDMQALAIDDFLDRWEARAPQS</sequence>
<proteinExistence type="predicted"/>
<name>A0ACD4NI94_9HYPH</name>
<protein>
    <submittedName>
        <fullName evidence="1">DapH/DapD/GlmU-related protein</fullName>
    </submittedName>
</protein>
<keyword evidence="2" id="KW-1185">Reference proteome</keyword>
<evidence type="ECO:0000313" key="1">
    <source>
        <dbReference type="EMBL" id="WAJ26511.1"/>
    </source>
</evidence>